<dbReference type="AlphaFoldDB" id="A0A8J8KC47"/>
<dbReference type="Pfam" id="PF13286">
    <property type="entry name" value="HD_assoc"/>
    <property type="match status" value="1"/>
</dbReference>
<evidence type="ECO:0000313" key="4">
    <source>
        <dbReference type="Proteomes" id="UP000610746"/>
    </source>
</evidence>
<dbReference type="CDD" id="cd00077">
    <property type="entry name" value="HDc"/>
    <property type="match status" value="1"/>
</dbReference>
<keyword evidence="1 3" id="KW-0378">Hydrolase</keyword>
<organism evidence="3 4">
    <name type="scientific">Frigoriflavimonas asaccharolytica</name>
    <dbReference type="NCBI Taxonomy" id="2735899"/>
    <lineage>
        <taxon>Bacteria</taxon>
        <taxon>Pseudomonadati</taxon>
        <taxon>Bacteroidota</taxon>
        <taxon>Flavobacteriia</taxon>
        <taxon>Flavobacteriales</taxon>
        <taxon>Weeksellaceae</taxon>
        <taxon>Frigoriflavimonas</taxon>
    </lineage>
</organism>
<dbReference type="InterPro" id="IPR023293">
    <property type="entry name" value="dGTP_triP_hydro_central_sf"/>
</dbReference>
<dbReference type="InterPro" id="IPR026875">
    <property type="entry name" value="PHydrolase_assoc_dom"/>
</dbReference>
<dbReference type="EMBL" id="JABSNO010000018">
    <property type="protein sequence ID" value="NRS93214.1"/>
    <property type="molecule type" value="Genomic_DNA"/>
</dbReference>
<dbReference type="InterPro" id="IPR006261">
    <property type="entry name" value="dGTPase"/>
</dbReference>
<dbReference type="InterPro" id="IPR006674">
    <property type="entry name" value="HD_domain"/>
</dbReference>
<dbReference type="EC" id="3.1.5.1" evidence="3"/>
<protein>
    <submittedName>
        <fullName evidence="3">dGTPase</fullName>
        <ecNumber evidence="3">3.1.5.1</ecNumber>
    </submittedName>
</protein>
<dbReference type="Proteomes" id="UP000610746">
    <property type="component" value="Unassembled WGS sequence"/>
</dbReference>
<dbReference type="NCBIfam" id="TIGR01353">
    <property type="entry name" value="dGTP_triPase"/>
    <property type="match status" value="1"/>
</dbReference>
<dbReference type="Pfam" id="PF01966">
    <property type="entry name" value="HD"/>
    <property type="match status" value="1"/>
</dbReference>
<feature type="domain" description="HD/PDEase" evidence="2">
    <location>
        <begin position="55"/>
        <end position="261"/>
    </location>
</feature>
<evidence type="ECO:0000256" key="1">
    <source>
        <dbReference type="ARBA" id="ARBA00022801"/>
    </source>
</evidence>
<dbReference type="Gene3D" id="1.10.3210.10">
    <property type="entry name" value="Hypothetical protein af1432"/>
    <property type="match status" value="1"/>
</dbReference>
<dbReference type="PANTHER" id="PTHR11373">
    <property type="entry name" value="DEOXYNUCLEOSIDE TRIPHOSPHATE TRIPHOSPHOHYDROLASE"/>
    <property type="match status" value="1"/>
</dbReference>
<evidence type="ECO:0000313" key="3">
    <source>
        <dbReference type="EMBL" id="NRS93214.1"/>
    </source>
</evidence>
<evidence type="ECO:0000259" key="2">
    <source>
        <dbReference type="SMART" id="SM00471"/>
    </source>
</evidence>
<accession>A0A8J8KC47</accession>
<dbReference type="GO" id="GO:0006203">
    <property type="term" value="P:dGTP catabolic process"/>
    <property type="evidence" value="ECO:0007669"/>
    <property type="project" value="TreeGrafter"/>
</dbReference>
<reference evidence="3" key="1">
    <citation type="submission" date="2020-05" db="EMBL/GenBank/DDBJ databases">
        <title>Genomic Encyclopedia of Type Strains, Phase IV (KMG-V): Genome sequencing to study the core and pangenomes of soil and plant-associated prokaryotes.</title>
        <authorList>
            <person name="Whitman W."/>
        </authorList>
    </citation>
    <scope>NUCLEOTIDE SEQUENCE</scope>
    <source>
        <strain evidence="3">16F</strain>
    </source>
</reference>
<dbReference type="InterPro" id="IPR050135">
    <property type="entry name" value="dGTPase-like"/>
</dbReference>
<dbReference type="Gene3D" id="1.10.3550.10">
    <property type="entry name" value="eoxyguanosinetriphosphate triphosphohydrolase domain-like"/>
    <property type="match status" value="1"/>
</dbReference>
<dbReference type="SMART" id="SM00471">
    <property type="entry name" value="HDc"/>
    <property type="match status" value="1"/>
</dbReference>
<dbReference type="InterPro" id="IPR003607">
    <property type="entry name" value="HD/PDEase_dom"/>
</dbReference>
<dbReference type="SUPFAM" id="SSF109604">
    <property type="entry name" value="HD-domain/PDEase-like"/>
    <property type="match status" value="1"/>
</dbReference>
<proteinExistence type="predicted"/>
<dbReference type="InterPro" id="IPR027432">
    <property type="entry name" value="dGTP_triphosphohydrolase_C"/>
</dbReference>
<dbReference type="GO" id="GO:0008832">
    <property type="term" value="F:dGTPase activity"/>
    <property type="evidence" value="ECO:0007669"/>
    <property type="project" value="UniProtKB-EC"/>
</dbReference>
<dbReference type="PANTHER" id="PTHR11373:SF32">
    <property type="entry name" value="DEOXYGUANOSINETRIPHOSPHATE TRIPHOSPHOHYDROLASE"/>
    <property type="match status" value="1"/>
</dbReference>
<name>A0A8J8KC47_9FLAO</name>
<dbReference type="Gene3D" id="1.10.3410.10">
    <property type="entry name" value="putative deoxyguanosinetriphosphate triphosphohydrolase like domain"/>
    <property type="match status" value="1"/>
</dbReference>
<keyword evidence="4" id="KW-1185">Reference proteome</keyword>
<dbReference type="RefSeq" id="WP_173779788.1">
    <property type="nucleotide sequence ID" value="NZ_JABSNO010000018.1"/>
</dbReference>
<gene>
    <name evidence="3" type="ORF">HNQ03_002301</name>
</gene>
<sequence length="451" mass="51495">MNLNQLYTNQRSGNHSTSVASRTDFQRDFDRIIFSSAFRRLQNKTQVFPLPGSVFVHNRLTHSLEVSSVGRSLGSLIGTWIVEHCKKDISLDSQEFYLHNLSNVLAAACLCHDVGNPAFGHSGEDAIASYFERNETDLLTKFNEKEWADLVNFEGNANAIRVLTHQQNGKDFGGTQLTFTTLASIAKYPCEAIAKDKSHIHRKKFGFFQNEKETFLEIAKNTNILQENENPIVFKRHPFVWLVEAADDICYHIIDMEDAHRLGIVSTSDCENLFLDLIQSENANLTRVKDKMALISNKNERISYLRAKVINALINKSVQLYQENFANILDGSLEKPLLDLFKKENPAFQEIQKFSIENIYAYKAVIEIENAGYNVMYELLDHFIPSILKENHLRKSYDKMALKLLPAQFNYQNGTDYQKTLGVIDFVSGMTDNYATDLYKKIKGIEIGMTM</sequence>
<comment type="caution">
    <text evidence="3">The sequence shown here is derived from an EMBL/GenBank/DDBJ whole genome shotgun (WGS) entry which is preliminary data.</text>
</comment>